<keyword evidence="4" id="KW-1185">Reference proteome</keyword>
<dbReference type="Pfam" id="PF00501">
    <property type="entry name" value="AMP-binding"/>
    <property type="match status" value="1"/>
</dbReference>
<proteinExistence type="predicted"/>
<dbReference type="Gene3D" id="3.30.300.30">
    <property type="match status" value="1"/>
</dbReference>
<dbReference type="EMBL" id="JALKFT010000004">
    <property type="protein sequence ID" value="MCK9875345.1"/>
    <property type="molecule type" value="Genomic_DNA"/>
</dbReference>
<dbReference type="PANTHER" id="PTHR24096:SF323">
    <property type="entry name" value="BLR3536 PROTEIN"/>
    <property type="match status" value="1"/>
</dbReference>
<dbReference type="SUPFAM" id="SSF56801">
    <property type="entry name" value="Acetyl-CoA synthetase-like"/>
    <property type="match status" value="1"/>
</dbReference>
<dbReference type="PROSITE" id="PS00455">
    <property type="entry name" value="AMP_BINDING"/>
    <property type="match status" value="1"/>
</dbReference>
<evidence type="ECO:0000259" key="1">
    <source>
        <dbReference type="Pfam" id="PF00501"/>
    </source>
</evidence>
<dbReference type="Gene3D" id="3.40.50.12780">
    <property type="entry name" value="N-terminal domain of ligase-like"/>
    <property type="match status" value="1"/>
</dbReference>
<dbReference type="RefSeq" id="WP_248823785.1">
    <property type="nucleotide sequence ID" value="NZ_JALKFT010000004.1"/>
</dbReference>
<feature type="domain" description="AMP-dependent synthetase/ligase" evidence="1">
    <location>
        <begin position="7"/>
        <end position="374"/>
    </location>
</feature>
<comment type="caution">
    <text evidence="3">The sequence shown here is derived from an EMBL/GenBank/DDBJ whole genome shotgun (WGS) entry which is preliminary data.</text>
</comment>
<feature type="domain" description="AMP-binding enzyme C-terminal" evidence="2">
    <location>
        <begin position="434"/>
        <end position="512"/>
    </location>
</feature>
<dbReference type="Pfam" id="PF13193">
    <property type="entry name" value="AMP-binding_C"/>
    <property type="match status" value="1"/>
</dbReference>
<sequence length="540" mass="58534">MYPGSIAELTPDKPAIVMARSRTVVTYQDLELRSRQLARLLQERGLRRGDALALLAENHPRFLEVLWAAMRSGLYLTAINRYGTAPEVAHILTDSDARALVTTSSLVEVAAEAVADSPGCATRLVLAGPTDPAHPDTPGNGWPAGFESYEPAIAACPAQPLAHQPRGDILLYSSGTTGRPKGIKRPLADAEIDAPGDSPGATLCRTVGAMDENSVYLCPAPLYHAAPLGWVRGVHEIGATVVVMEKFDAREVLELIERERVTHLQAVPTMLVRLLKLPAEVRGAYDLSSLRRIIHAGAPCPVAVKRDIIDWFGPIVTEYYSGTEGIGMTRIDSDEWLAHPGSVGRAVVGTIRVCGPDGALLPAGRTGSIYFERDTSVFEYHNDPDQTRDARHPDHDTWLSLGDLGYLDEDGYLYLTDRAAFTIISGGVNIYPAEIEGALITHPDVADVAVFGLPDPEMGEFVQAVVQVADQARPSAELAEQLRAHVRRQLSGPKVPRVVDFRDQLPRLPTGKLYKVPLRQEYLDRLAVPAAPQGTAGDTQ</sequence>
<dbReference type="InterPro" id="IPR045851">
    <property type="entry name" value="AMP-bd_C_sf"/>
</dbReference>
<dbReference type="PANTHER" id="PTHR24096">
    <property type="entry name" value="LONG-CHAIN-FATTY-ACID--COA LIGASE"/>
    <property type="match status" value="1"/>
</dbReference>
<dbReference type="InterPro" id="IPR000873">
    <property type="entry name" value="AMP-dep_synth/lig_dom"/>
</dbReference>
<evidence type="ECO:0000313" key="4">
    <source>
        <dbReference type="Proteomes" id="UP001201873"/>
    </source>
</evidence>
<reference evidence="3 4" key="1">
    <citation type="submission" date="2022-04" db="EMBL/GenBank/DDBJ databases">
        <title>Genome diversity in the genus Frankia.</title>
        <authorList>
            <person name="Carlos-Shanley C."/>
            <person name="Hahn D."/>
        </authorList>
    </citation>
    <scope>NUCLEOTIDE SEQUENCE [LARGE SCALE GENOMIC DNA]</scope>
    <source>
        <strain evidence="3 4">Ag45/Mut15</strain>
    </source>
</reference>
<name>A0ABT0JUX7_9ACTN</name>
<dbReference type="InterPro" id="IPR020845">
    <property type="entry name" value="AMP-binding_CS"/>
</dbReference>
<evidence type="ECO:0000313" key="3">
    <source>
        <dbReference type="EMBL" id="MCK9875345.1"/>
    </source>
</evidence>
<dbReference type="InterPro" id="IPR025110">
    <property type="entry name" value="AMP-bd_C"/>
</dbReference>
<gene>
    <name evidence="3" type="ORF">MXD59_06040</name>
</gene>
<dbReference type="InterPro" id="IPR042099">
    <property type="entry name" value="ANL_N_sf"/>
</dbReference>
<organism evidence="3 4">
    <name type="scientific">Frankia umida</name>
    <dbReference type="NCBI Taxonomy" id="573489"/>
    <lineage>
        <taxon>Bacteria</taxon>
        <taxon>Bacillati</taxon>
        <taxon>Actinomycetota</taxon>
        <taxon>Actinomycetes</taxon>
        <taxon>Frankiales</taxon>
        <taxon>Frankiaceae</taxon>
        <taxon>Frankia</taxon>
    </lineage>
</organism>
<accession>A0ABT0JUX7</accession>
<dbReference type="Proteomes" id="UP001201873">
    <property type="component" value="Unassembled WGS sequence"/>
</dbReference>
<protein>
    <submittedName>
        <fullName evidence="3">Acyl-CoA synthetase</fullName>
    </submittedName>
</protein>
<evidence type="ECO:0000259" key="2">
    <source>
        <dbReference type="Pfam" id="PF13193"/>
    </source>
</evidence>